<dbReference type="Gene3D" id="1.10.240.10">
    <property type="entry name" value="Tyrosyl-Transfer RNA Synthetase"/>
    <property type="match status" value="1"/>
</dbReference>
<evidence type="ECO:0000256" key="4">
    <source>
        <dbReference type="ARBA" id="ARBA00022840"/>
    </source>
</evidence>
<dbReference type="RefSeq" id="WP_210653872.1">
    <property type="nucleotide sequence ID" value="NZ_JAGKQQ010000001.1"/>
</dbReference>
<comment type="similarity">
    <text evidence="9">Belongs to the class-I aminoacyl-tRNA synthetase family.</text>
</comment>
<dbReference type="NCBIfam" id="TIGR00234">
    <property type="entry name" value="tyrS"/>
    <property type="match status" value="1"/>
</dbReference>
<dbReference type="CDD" id="cd00805">
    <property type="entry name" value="TyrRS_core"/>
    <property type="match status" value="1"/>
</dbReference>
<dbReference type="PANTHER" id="PTHR11766:SF1">
    <property type="entry name" value="TYROSINE--TRNA LIGASE"/>
    <property type="match status" value="1"/>
</dbReference>
<organism evidence="10 11">
    <name type="scientific">Gemmata palustris</name>
    <dbReference type="NCBI Taxonomy" id="2822762"/>
    <lineage>
        <taxon>Bacteria</taxon>
        <taxon>Pseudomonadati</taxon>
        <taxon>Planctomycetota</taxon>
        <taxon>Planctomycetia</taxon>
        <taxon>Gemmatales</taxon>
        <taxon>Gemmataceae</taxon>
        <taxon>Gemmata</taxon>
    </lineage>
</organism>
<proteinExistence type="inferred from homology"/>
<dbReference type="InterPro" id="IPR002307">
    <property type="entry name" value="Tyr-tRNA-ligase"/>
</dbReference>
<dbReference type="GO" id="GO:0004831">
    <property type="term" value="F:tyrosine-tRNA ligase activity"/>
    <property type="evidence" value="ECO:0007669"/>
    <property type="project" value="UniProtKB-EC"/>
</dbReference>
<protein>
    <recommendedName>
        <fullName evidence="1 8">Tyrosine--tRNA ligase</fullName>
        <ecNumber evidence="1 8">6.1.1.1</ecNumber>
    </recommendedName>
</protein>
<evidence type="ECO:0000256" key="2">
    <source>
        <dbReference type="ARBA" id="ARBA00022598"/>
    </source>
</evidence>
<dbReference type="EMBL" id="JAGKQQ010000001">
    <property type="protein sequence ID" value="MBP3955812.1"/>
    <property type="molecule type" value="Genomic_DNA"/>
</dbReference>
<dbReference type="Proteomes" id="UP000676565">
    <property type="component" value="Unassembled WGS sequence"/>
</dbReference>
<dbReference type="SUPFAM" id="SSF52374">
    <property type="entry name" value="Nucleotidylyl transferase"/>
    <property type="match status" value="1"/>
</dbReference>
<reference evidence="10 11" key="1">
    <citation type="submission" date="2021-04" db="EMBL/GenBank/DDBJ databases">
        <authorList>
            <person name="Ivanova A."/>
        </authorList>
    </citation>
    <scope>NUCLEOTIDE SEQUENCE [LARGE SCALE GENOMIC DNA]</scope>
    <source>
        <strain evidence="10 11">G18</strain>
    </source>
</reference>
<evidence type="ECO:0000256" key="7">
    <source>
        <dbReference type="ARBA" id="ARBA00048248"/>
    </source>
</evidence>
<name>A0ABS5BQV2_9BACT</name>
<evidence type="ECO:0000256" key="1">
    <source>
        <dbReference type="ARBA" id="ARBA00013160"/>
    </source>
</evidence>
<keyword evidence="4 9" id="KW-0067">ATP-binding</keyword>
<evidence type="ECO:0000256" key="9">
    <source>
        <dbReference type="RuleBase" id="RU363036"/>
    </source>
</evidence>
<evidence type="ECO:0000256" key="3">
    <source>
        <dbReference type="ARBA" id="ARBA00022741"/>
    </source>
</evidence>
<dbReference type="Gene3D" id="3.40.50.620">
    <property type="entry name" value="HUPs"/>
    <property type="match status" value="1"/>
</dbReference>
<gene>
    <name evidence="10" type="ORF">J8F10_11005</name>
</gene>
<evidence type="ECO:0000256" key="8">
    <source>
        <dbReference type="NCBIfam" id="TIGR00234"/>
    </source>
</evidence>
<dbReference type="InterPro" id="IPR002305">
    <property type="entry name" value="aa-tRNA-synth_Ic"/>
</dbReference>
<dbReference type="Pfam" id="PF00579">
    <property type="entry name" value="tRNA-synt_1b"/>
    <property type="match status" value="1"/>
</dbReference>
<sequence>MSAFPPVDEQLAVILRGAAQTETAPELKKKLEKSRETGKPLRIKYGIDPTGFDVHLGHTVPLRKLRQFQELGHTAVLIIGTATAAVGDPSGRDASRQGLTTEQIDKNAQTYLTQIAKVIDVTKAEVRPNGEWFTKFTFADMLKLLGHTTMQRMIERDDFTNRIKAGTAIYLHECLYPLMQGWDSVEIRADVELGGTEQLYNLMVGRDLQRASGQEPQICLTMPILRGTDGEKKMGKSVGNYIGLNEPAKEMFGKTMRIPDELLTEWYALLTDRSHEDVTRLLASPLEAKKTLAMDIVRFYHGEEVTSATRIDWDNASKNIDPVNIDEVRVPADKIKDGAMLAVDLIAETKLAASKGEARRKIDEGAFNYGPDRTKPADVKASVPVSDGLVVRLGRKILRVRLG</sequence>
<dbReference type="InterPro" id="IPR024088">
    <property type="entry name" value="Tyr-tRNA-ligase_bac-type"/>
</dbReference>
<comment type="caution">
    <text evidence="10">The sequence shown here is derived from an EMBL/GenBank/DDBJ whole genome shotgun (WGS) entry which is preliminary data.</text>
</comment>
<keyword evidence="5 9" id="KW-0648">Protein biosynthesis</keyword>
<evidence type="ECO:0000313" key="10">
    <source>
        <dbReference type="EMBL" id="MBP3955812.1"/>
    </source>
</evidence>
<keyword evidence="6 9" id="KW-0030">Aminoacyl-tRNA synthetase</keyword>
<dbReference type="Gene3D" id="3.10.290.10">
    <property type="entry name" value="RNA-binding S4 domain"/>
    <property type="match status" value="1"/>
</dbReference>
<evidence type="ECO:0000256" key="6">
    <source>
        <dbReference type="ARBA" id="ARBA00023146"/>
    </source>
</evidence>
<keyword evidence="3 9" id="KW-0547">Nucleotide-binding</keyword>
<dbReference type="PANTHER" id="PTHR11766">
    <property type="entry name" value="TYROSYL-TRNA SYNTHETASE"/>
    <property type="match status" value="1"/>
</dbReference>
<dbReference type="InterPro" id="IPR014729">
    <property type="entry name" value="Rossmann-like_a/b/a_fold"/>
</dbReference>
<evidence type="ECO:0000313" key="11">
    <source>
        <dbReference type="Proteomes" id="UP000676565"/>
    </source>
</evidence>
<evidence type="ECO:0000256" key="5">
    <source>
        <dbReference type="ARBA" id="ARBA00022917"/>
    </source>
</evidence>
<keyword evidence="11" id="KW-1185">Reference proteome</keyword>
<keyword evidence="2 9" id="KW-0436">Ligase</keyword>
<comment type="catalytic activity">
    <reaction evidence="7">
        <text>tRNA(Tyr) + L-tyrosine + ATP = L-tyrosyl-tRNA(Tyr) + AMP + diphosphate + H(+)</text>
        <dbReference type="Rhea" id="RHEA:10220"/>
        <dbReference type="Rhea" id="RHEA-COMP:9706"/>
        <dbReference type="Rhea" id="RHEA-COMP:9707"/>
        <dbReference type="ChEBI" id="CHEBI:15378"/>
        <dbReference type="ChEBI" id="CHEBI:30616"/>
        <dbReference type="ChEBI" id="CHEBI:33019"/>
        <dbReference type="ChEBI" id="CHEBI:58315"/>
        <dbReference type="ChEBI" id="CHEBI:78442"/>
        <dbReference type="ChEBI" id="CHEBI:78536"/>
        <dbReference type="ChEBI" id="CHEBI:456215"/>
        <dbReference type="EC" id="6.1.1.1"/>
    </reaction>
</comment>
<dbReference type="InterPro" id="IPR036986">
    <property type="entry name" value="S4_RNA-bd_sf"/>
</dbReference>
<accession>A0ABS5BQV2</accession>
<dbReference type="EC" id="6.1.1.1" evidence="1 8"/>
<dbReference type="PRINTS" id="PR01040">
    <property type="entry name" value="TRNASYNTHTYR"/>
</dbReference>